<dbReference type="KEGG" id="pphe:PP2015_3130"/>
<reference evidence="14 15" key="1">
    <citation type="submission" date="2015-11" db="EMBL/GenBank/DDBJ databases">
        <authorList>
            <person name="Zhang Y."/>
            <person name="Guo Z."/>
        </authorList>
    </citation>
    <scope>NUCLEOTIDE SEQUENCE [LARGE SCALE GENOMIC DNA]</scope>
    <source>
        <strain evidence="14 15">KCTC 12086</strain>
    </source>
</reference>
<organism evidence="14 15">
    <name type="scientific">Pseudoalteromonas phenolica</name>
    <dbReference type="NCBI Taxonomy" id="161398"/>
    <lineage>
        <taxon>Bacteria</taxon>
        <taxon>Pseudomonadati</taxon>
        <taxon>Pseudomonadota</taxon>
        <taxon>Gammaproteobacteria</taxon>
        <taxon>Alteromonadales</taxon>
        <taxon>Pseudoalteromonadaceae</taxon>
        <taxon>Pseudoalteromonas</taxon>
    </lineage>
</organism>
<comment type="function">
    <text evidence="1">Responsible for the formation of the pyrimidine heterocycle in the thiamine biosynthesis pathway. Catalyzes the formation of hydroxymethylpyrimidine phosphate (HMP-P) from histidine and pyridoxal phosphate (PLP). The protein uses PLP and the active site histidine to form HMP-P, generating an inactive enzyme. The enzyme can only undergo a single turnover, which suggests it is a suicide enzyme.</text>
</comment>
<name>A0A0S2K5U4_9GAMM</name>
<evidence type="ECO:0000256" key="5">
    <source>
        <dbReference type="ARBA" id="ARBA00022679"/>
    </source>
</evidence>
<evidence type="ECO:0000256" key="3">
    <source>
        <dbReference type="ARBA" id="ARBA00009406"/>
    </source>
</evidence>
<dbReference type="RefSeq" id="WP_058031261.1">
    <property type="nucleotide sequence ID" value="NZ_CP013187.1"/>
</dbReference>
<evidence type="ECO:0000256" key="10">
    <source>
        <dbReference type="ARBA" id="ARBA00033171"/>
    </source>
</evidence>
<comment type="similarity">
    <text evidence="3">Belongs to the NMT1/THI5 family.</text>
</comment>
<protein>
    <recommendedName>
        <fullName evidence="10">Thiamine pyrimidine synthase</fullName>
    </recommendedName>
</protein>
<accession>A0A0S2K5U4</accession>
<evidence type="ECO:0000256" key="4">
    <source>
        <dbReference type="ARBA" id="ARBA00011738"/>
    </source>
</evidence>
<evidence type="ECO:0000313" key="15">
    <source>
        <dbReference type="Proteomes" id="UP000061457"/>
    </source>
</evidence>
<evidence type="ECO:0000256" key="9">
    <source>
        <dbReference type="ARBA" id="ARBA00023004"/>
    </source>
</evidence>
<keyword evidence="12" id="KW-1133">Transmembrane helix</keyword>
<dbReference type="PANTHER" id="PTHR31528">
    <property type="entry name" value="4-AMINO-5-HYDROXYMETHYL-2-METHYLPYRIMIDINE PHOSPHATE SYNTHASE THI11-RELATED"/>
    <property type="match status" value="1"/>
</dbReference>
<dbReference type="InterPro" id="IPR027939">
    <property type="entry name" value="NMT1/THI5"/>
</dbReference>
<evidence type="ECO:0000256" key="7">
    <source>
        <dbReference type="ARBA" id="ARBA00022898"/>
    </source>
</evidence>
<keyword evidence="8" id="KW-0784">Thiamine biosynthesis</keyword>
<keyword evidence="6" id="KW-0479">Metal-binding</keyword>
<dbReference type="OrthoDB" id="9180959at2"/>
<dbReference type="STRING" id="161398.PP2015_3130"/>
<evidence type="ECO:0000259" key="13">
    <source>
        <dbReference type="Pfam" id="PF09084"/>
    </source>
</evidence>
<evidence type="ECO:0000256" key="6">
    <source>
        <dbReference type="ARBA" id="ARBA00022723"/>
    </source>
</evidence>
<proteinExistence type="inferred from homology"/>
<keyword evidence="9" id="KW-0408">Iron</keyword>
<evidence type="ECO:0000256" key="2">
    <source>
        <dbReference type="ARBA" id="ARBA00004948"/>
    </source>
</evidence>
<dbReference type="InterPro" id="IPR015168">
    <property type="entry name" value="SsuA/THI5"/>
</dbReference>
<dbReference type="EMBL" id="CP013187">
    <property type="protein sequence ID" value="ALO43609.1"/>
    <property type="molecule type" value="Genomic_DNA"/>
</dbReference>
<evidence type="ECO:0000256" key="11">
    <source>
        <dbReference type="ARBA" id="ARBA00048179"/>
    </source>
</evidence>
<keyword evidence="12" id="KW-0812">Transmembrane</keyword>
<dbReference type="Proteomes" id="UP000061457">
    <property type="component" value="Chromosome I"/>
</dbReference>
<dbReference type="SUPFAM" id="SSF53850">
    <property type="entry name" value="Periplasmic binding protein-like II"/>
    <property type="match status" value="1"/>
</dbReference>
<evidence type="ECO:0000256" key="8">
    <source>
        <dbReference type="ARBA" id="ARBA00022977"/>
    </source>
</evidence>
<gene>
    <name evidence="14" type="ORF">PP2015_3130</name>
</gene>
<comment type="pathway">
    <text evidence="2">Cofactor biosynthesis; thiamine diphosphate biosynthesis.</text>
</comment>
<dbReference type="GO" id="GO:0009228">
    <property type="term" value="P:thiamine biosynthetic process"/>
    <property type="evidence" value="ECO:0007669"/>
    <property type="project" value="UniProtKB-KW"/>
</dbReference>
<keyword evidence="5" id="KW-0808">Transferase</keyword>
<dbReference type="AlphaFoldDB" id="A0A0S2K5U4"/>
<evidence type="ECO:0000313" key="14">
    <source>
        <dbReference type="EMBL" id="ALO43609.1"/>
    </source>
</evidence>
<feature type="transmembrane region" description="Helical" evidence="12">
    <location>
        <begin position="317"/>
        <end position="340"/>
    </location>
</feature>
<keyword evidence="12" id="KW-0472">Membrane</keyword>
<sequence length="360" mass="41319">MLKRFSLISLLLFFLPSAIALESVVLQLKWTHQFQFAGYYMAVEKGFYERAGLDVTIIPADIEDPDTHFKVLSGQAHFGVTHSGILAERLQGKPLVAIAAMLQSSPYCWMVKADSDIYNPADFRGKRVSHLGVAELMLMLEQAGVSKDDISLYAGFEPIADFKAGKFDALQVYTSNEPFEMKQQGVAIRQICPKKYGLNLYADILFTSENVLQHRPELVEKFKQASLQGWRYAMLHLQESIDITHQKYATHKIKEQISYEAEKLRPYISPPGVTIGNMSDLHWRWIGQIYGLDMAQYDAVRERFIYELKQSEPLFPWSWMLIAACAVTLFSIPLYLHLIFTKKRRYKLNESAQENENEVE</sequence>
<dbReference type="Gene3D" id="3.40.190.10">
    <property type="entry name" value="Periplasmic binding protein-like II"/>
    <property type="match status" value="2"/>
</dbReference>
<comment type="catalytic activity">
    <reaction evidence="11">
        <text>N(6)-(pyridoxal phosphate)-L-lysyl-[4-amino-5-hydroxymethyl-2-methylpyrimidine phosphate synthase] + L-histidyl-[4-amino-5-hydroxymethyl-2-methylpyrimidine phosphate synthase] + 2 Fe(3+) + 4 H2O = L-lysyl-[4-amino-5-hydroxymethyl-2-methylpyrimidine phosphate synthase] + (2S)-2-amino-5-hydroxy-4-oxopentanoyl-[4-amino-5-hydroxymethyl-2-methylpyrimidine phosphate synthase] + 4-amino-2-methyl-5-(phosphooxymethyl)pyrimidine + 3-oxopropanoate + 2 Fe(2+) + 2 H(+)</text>
        <dbReference type="Rhea" id="RHEA:65756"/>
        <dbReference type="Rhea" id="RHEA-COMP:16892"/>
        <dbReference type="Rhea" id="RHEA-COMP:16893"/>
        <dbReference type="Rhea" id="RHEA-COMP:16894"/>
        <dbReference type="Rhea" id="RHEA-COMP:16895"/>
        <dbReference type="ChEBI" id="CHEBI:15377"/>
        <dbReference type="ChEBI" id="CHEBI:15378"/>
        <dbReference type="ChEBI" id="CHEBI:29033"/>
        <dbReference type="ChEBI" id="CHEBI:29034"/>
        <dbReference type="ChEBI" id="CHEBI:29969"/>
        <dbReference type="ChEBI" id="CHEBI:29979"/>
        <dbReference type="ChEBI" id="CHEBI:33190"/>
        <dbReference type="ChEBI" id="CHEBI:58354"/>
        <dbReference type="ChEBI" id="CHEBI:143915"/>
        <dbReference type="ChEBI" id="CHEBI:157692"/>
    </reaction>
    <physiologicalReaction direction="left-to-right" evidence="11">
        <dbReference type="Rhea" id="RHEA:65757"/>
    </physiologicalReaction>
</comment>
<evidence type="ECO:0000256" key="12">
    <source>
        <dbReference type="SAM" id="Phobius"/>
    </source>
</evidence>
<keyword evidence="7" id="KW-0663">Pyridoxal phosphate</keyword>
<evidence type="ECO:0000256" key="1">
    <source>
        <dbReference type="ARBA" id="ARBA00003469"/>
    </source>
</evidence>
<keyword evidence="15" id="KW-1185">Reference proteome</keyword>
<dbReference type="GO" id="GO:0046872">
    <property type="term" value="F:metal ion binding"/>
    <property type="evidence" value="ECO:0007669"/>
    <property type="project" value="UniProtKB-KW"/>
</dbReference>
<dbReference type="PATRIC" id="fig|161398.10.peg.3187"/>
<dbReference type="PANTHER" id="PTHR31528:SF1">
    <property type="entry name" value="4-AMINO-5-HYDROXYMETHYL-2-METHYLPYRIMIDINE PHOSPHATE SYNTHASE THI11-RELATED"/>
    <property type="match status" value="1"/>
</dbReference>
<feature type="domain" description="SsuA/THI5-like" evidence="13">
    <location>
        <begin position="33"/>
        <end position="236"/>
    </location>
</feature>
<dbReference type="Pfam" id="PF09084">
    <property type="entry name" value="NMT1"/>
    <property type="match status" value="1"/>
</dbReference>
<dbReference type="GO" id="GO:0016740">
    <property type="term" value="F:transferase activity"/>
    <property type="evidence" value="ECO:0007669"/>
    <property type="project" value="UniProtKB-KW"/>
</dbReference>
<comment type="subunit">
    <text evidence="4">Homodimer.</text>
</comment>